<keyword evidence="3" id="KW-1185">Reference proteome</keyword>
<dbReference type="EMBL" id="MU006576">
    <property type="protein sequence ID" value="KAF2746761.1"/>
    <property type="molecule type" value="Genomic_DNA"/>
</dbReference>
<organism evidence="2 3">
    <name type="scientific">Sporormia fimetaria CBS 119925</name>
    <dbReference type="NCBI Taxonomy" id="1340428"/>
    <lineage>
        <taxon>Eukaryota</taxon>
        <taxon>Fungi</taxon>
        <taxon>Dikarya</taxon>
        <taxon>Ascomycota</taxon>
        <taxon>Pezizomycotina</taxon>
        <taxon>Dothideomycetes</taxon>
        <taxon>Pleosporomycetidae</taxon>
        <taxon>Pleosporales</taxon>
        <taxon>Sporormiaceae</taxon>
        <taxon>Sporormia</taxon>
    </lineage>
</organism>
<evidence type="ECO:0000313" key="2">
    <source>
        <dbReference type="EMBL" id="KAF2746761.1"/>
    </source>
</evidence>
<feature type="region of interest" description="Disordered" evidence="1">
    <location>
        <begin position="136"/>
        <end position="179"/>
    </location>
</feature>
<feature type="region of interest" description="Disordered" evidence="1">
    <location>
        <begin position="1"/>
        <end position="99"/>
    </location>
</feature>
<reference evidence="2" key="1">
    <citation type="journal article" date="2020" name="Stud. Mycol.">
        <title>101 Dothideomycetes genomes: a test case for predicting lifestyles and emergence of pathogens.</title>
        <authorList>
            <person name="Haridas S."/>
            <person name="Albert R."/>
            <person name="Binder M."/>
            <person name="Bloem J."/>
            <person name="Labutti K."/>
            <person name="Salamov A."/>
            <person name="Andreopoulos B."/>
            <person name="Baker S."/>
            <person name="Barry K."/>
            <person name="Bills G."/>
            <person name="Bluhm B."/>
            <person name="Cannon C."/>
            <person name="Castanera R."/>
            <person name="Culley D."/>
            <person name="Daum C."/>
            <person name="Ezra D."/>
            <person name="Gonzalez J."/>
            <person name="Henrissat B."/>
            <person name="Kuo A."/>
            <person name="Liang C."/>
            <person name="Lipzen A."/>
            <person name="Lutzoni F."/>
            <person name="Magnuson J."/>
            <person name="Mondo S."/>
            <person name="Nolan M."/>
            <person name="Ohm R."/>
            <person name="Pangilinan J."/>
            <person name="Park H.-J."/>
            <person name="Ramirez L."/>
            <person name="Alfaro M."/>
            <person name="Sun H."/>
            <person name="Tritt A."/>
            <person name="Yoshinaga Y."/>
            <person name="Zwiers L.-H."/>
            <person name="Turgeon B."/>
            <person name="Goodwin S."/>
            <person name="Spatafora J."/>
            <person name="Crous P."/>
            <person name="Grigoriev I."/>
        </authorList>
    </citation>
    <scope>NUCLEOTIDE SEQUENCE</scope>
    <source>
        <strain evidence="2">CBS 119925</strain>
    </source>
</reference>
<dbReference type="Proteomes" id="UP000799440">
    <property type="component" value="Unassembled WGS sequence"/>
</dbReference>
<gene>
    <name evidence="2" type="ORF">M011DRAFT_459154</name>
</gene>
<feature type="compositionally biased region" description="Low complexity" evidence="1">
    <location>
        <begin position="1"/>
        <end position="12"/>
    </location>
</feature>
<sequence length="518" mass="56076">MPNNNNNTNTQNPEAPQTETRFDRMRRASRLTVEAASATEGDPHPAEAATPTRRDRYPQMVPTTTMRGRRYSSSKYTTAVQASRMPGSFPTDASRNPASGSTSAFINTVLNHHEQPYYSGIQGPDTPRPLSVSVKNPTLSSTAGASNANVNTTPRHPYYQGTAHHDTPRPLPTSPTLKSIRTRREELLPEYGRSIVNVAPSSPSVGPSPSVGRPPSAGCNFMARPLRLRYLAVIVHAWKLRSSAVSSTLTGRSTARKKLEKLGGTIDPNGKVIWPPVRTLSPEVLGGIHADGRKPEPVHKKEPTGLSSVVNSTSAGFLSLPTNRGKPETVRKTDPAVRPFTVNPESAGLSNLTADSRKPQPIHKTESNGLSITEVDPKFVPNPKLVAAVRKKIGASAVDILKVTDTVSVPNCNPASAPVSKTAISTDDDPQETSFLGEPFVLTTPPHKSPSTGGFDSVCLKTPGKDDDVFEEADDWVKLDDEEDANVGEGQVEIMKMPHRLQQVHNGAERKWYKLGRR</sequence>
<evidence type="ECO:0000256" key="1">
    <source>
        <dbReference type="SAM" id="MobiDB-lite"/>
    </source>
</evidence>
<name>A0A6A6VBZ9_9PLEO</name>
<dbReference type="AlphaFoldDB" id="A0A6A6VBZ9"/>
<proteinExistence type="predicted"/>
<feature type="compositionally biased region" description="Polar residues" evidence="1">
    <location>
        <begin position="136"/>
        <end position="154"/>
    </location>
</feature>
<accession>A0A6A6VBZ9</accession>
<protein>
    <submittedName>
        <fullName evidence="2">Uncharacterized protein</fullName>
    </submittedName>
</protein>
<feature type="region of interest" description="Disordered" evidence="1">
    <location>
        <begin position="338"/>
        <end position="363"/>
    </location>
</feature>
<evidence type="ECO:0000313" key="3">
    <source>
        <dbReference type="Proteomes" id="UP000799440"/>
    </source>
</evidence>